<feature type="domain" description="FAD-dependent oxidoreductase 2 FAD-binding" evidence="13">
    <location>
        <begin position="7"/>
        <end position="364"/>
    </location>
</feature>
<dbReference type="Gene3D" id="1.20.58.100">
    <property type="entry name" value="Fumarate reductase/succinate dehydrogenase flavoprotein-like, C-terminal domain"/>
    <property type="match status" value="1"/>
</dbReference>
<dbReference type="Gene3D" id="3.50.50.60">
    <property type="entry name" value="FAD/NAD(P)-binding domain"/>
    <property type="match status" value="1"/>
</dbReference>
<comment type="cofactor">
    <cofactor evidence="1 12">
        <name>FAD</name>
        <dbReference type="ChEBI" id="CHEBI:57692"/>
    </cofactor>
</comment>
<accession>A0A841PQH6</accession>
<dbReference type="PANTHER" id="PTHR42716:SF2">
    <property type="entry name" value="L-ASPARTATE OXIDASE, CHLOROPLASTIC"/>
    <property type="match status" value="1"/>
</dbReference>
<keyword evidence="6 12" id="KW-0285">Flavoprotein</keyword>
<evidence type="ECO:0000259" key="14">
    <source>
        <dbReference type="Pfam" id="PF02910"/>
    </source>
</evidence>
<dbReference type="GO" id="GO:0033765">
    <property type="term" value="F:steroid dehydrogenase activity, acting on the CH-CH group of donors"/>
    <property type="evidence" value="ECO:0007669"/>
    <property type="project" value="UniProtKB-ARBA"/>
</dbReference>
<keyword evidence="7 12" id="KW-0662">Pyridine nucleotide biosynthesis</keyword>
<evidence type="ECO:0000256" key="11">
    <source>
        <dbReference type="NCBIfam" id="TIGR00551"/>
    </source>
</evidence>
<dbReference type="InterPro" id="IPR037099">
    <property type="entry name" value="Fum_R/Succ_DH_flav-like_C_sf"/>
</dbReference>
<keyword evidence="9 12" id="KW-0560">Oxidoreductase</keyword>
<keyword evidence="16" id="KW-1185">Reference proteome</keyword>
<dbReference type="InterPro" id="IPR015939">
    <property type="entry name" value="Fum_Rdtase/Succ_DH_flav-like_C"/>
</dbReference>
<evidence type="ECO:0000256" key="6">
    <source>
        <dbReference type="ARBA" id="ARBA00022630"/>
    </source>
</evidence>
<dbReference type="AlphaFoldDB" id="A0A841PQH6"/>
<evidence type="ECO:0000256" key="12">
    <source>
        <dbReference type="RuleBase" id="RU362049"/>
    </source>
</evidence>
<proteinExistence type="inferred from homology"/>
<organism evidence="15 16">
    <name type="scientific">Geomicrobium halophilum</name>
    <dbReference type="NCBI Taxonomy" id="549000"/>
    <lineage>
        <taxon>Bacteria</taxon>
        <taxon>Bacillati</taxon>
        <taxon>Bacillota</taxon>
        <taxon>Bacilli</taxon>
        <taxon>Bacillales</taxon>
        <taxon>Geomicrobium</taxon>
    </lineage>
</organism>
<evidence type="ECO:0000256" key="10">
    <source>
        <dbReference type="ARBA" id="ARBA00048305"/>
    </source>
</evidence>
<dbReference type="GO" id="GO:0034628">
    <property type="term" value="P:'de novo' NAD+ biosynthetic process from L-aspartate"/>
    <property type="evidence" value="ECO:0007669"/>
    <property type="project" value="TreeGrafter"/>
</dbReference>
<protein>
    <recommendedName>
        <fullName evidence="5 11">L-aspartate oxidase</fullName>
        <ecNumber evidence="4 11">1.4.3.16</ecNumber>
    </recommendedName>
</protein>
<comment type="caution">
    <text evidence="15">The sequence shown here is derived from an EMBL/GenBank/DDBJ whole genome shotgun (WGS) entry which is preliminary data.</text>
</comment>
<comment type="subcellular location">
    <subcellularLocation>
        <location evidence="12">Cytoplasm</location>
    </subcellularLocation>
</comment>
<dbReference type="SUPFAM" id="SSF51905">
    <property type="entry name" value="FAD/NAD(P)-binding domain"/>
    <property type="match status" value="1"/>
</dbReference>
<feature type="domain" description="Fumarate reductase/succinate dehydrogenase flavoprotein-like C-terminal" evidence="14">
    <location>
        <begin position="446"/>
        <end position="499"/>
    </location>
</feature>
<gene>
    <name evidence="15" type="ORF">HNR44_002052</name>
</gene>
<name>A0A841PQH6_9BACL</name>
<sequence length="519" mass="55842">METREIDVLIIGSGLAGMVVAETIAHKLNVAVLSKGDITDSNSQKAQGGIAAAIAAGDHWENHLSDTLGAGDDHNCLTNTSILTKNGQDAVKMLTDWGVSFDEGLGREGAHGYPRIVHAGGDQTGKALVQTLHERTRSYVHFFTKETVLSLLKENGRCIGAKTVDGAGRMTLWYASYTVLATGGAGQLFSKTTNHSFATGDGYALAYRAGAILRDMEFIQFHPTLLMKNKKEAAGLITEATRGAGAQLVTSDNRRIMAGHPQQDLASRDVVARAIAAARTDEKEVFLDLSAVSHLADRFPGVTSLYKAFDFKKQRVPVAPGAHFMMGGVAATTEGETNVPGLYAIGEVAATGVHGANRLASNSLLEAVVFSRNLGRKILNSPRIGPSHRSDQHRTAIPSSLPTKQVIREVMDQACGVIRNEQTLKEADDFFQAYLSLAGISDDPEIQERSNMTLVAALMTKAALKRTESRGSHYRGDHPMKVKSWEGVTLAWSQQEYGKRYPVSADPTQMVVEGGLRAT</sequence>
<evidence type="ECO:0000256" key="9">
    <source>
        <dbReference type="ARBA" id="ARBA00023002"/>
    </source>
</evidence>
<dbReference type="UniPathway" id="UPA00253">
    <property type="reaction ID" value="UER00326"/>
</dbReference>
<evidence type="ECO:0000259" key="13">
    <source>
        <dbReference type="Pfam" id="PF00890"/>
    </source>
</evidence>
<dbReference type="PANTHER" id="PTHR42716">
    <property type="entry name" value="L-ASPARTATE OXIDASE"/>
    <property type="match status" value="1"/>
</dbReference>
<comment type="catalytic activity">
    <reaction evidence="10">
        <text>L-aspartate + O2 = iminosuccinate + H2O2</text>
        <dbReference type="Rhea" id="RHEA:25876"/>
        <dbReference type="ChEBI" id="CHEBI:15379"/>
        <dbReference type="ChEBI" id="CHEBI:16240"/>
        <dbReference type="ChEBI" id="CHEBI:29991"/>
        <dbReference type="ChEBI" id="CHEBI:77875"/>
        <dbReference type="EC" id="1.4.3.16"/>
    </reaction>
    <physiologicalReaction direction="left-to-right" evidence="10">
        <dbReference type="Rhea" id="RHEA:25877"/>
    </physiologicalReaction>
</comment>
<comment type="function">
    <text evidence="12">Catalyzes the oxidation of L-aspartate to iminoaspartate.</text>
</comment>
<dbReference type="InterPro" id="IPR003953">
    <property type="entry name" value="FAD-dep_OxRdtase_2_FAD-bd"/>
</dbReference>
<dbReference type="NCBIfam" id="TIGR00551">
    <property type="entry name" value="nadB"/>
    <property type="match status" value="1"/>
</dbReference>
<comment type="similarity">
    <text evidence="3 12">Belongs to the FAD-dependent oxidoreductase 2 family. NadB subfamily.</text>
</comment>
<evidence type="ECO:0000256" key="4">
    <source>
        <dbReference type="ARBA" id="ARBA00012173"/>
    </source>
</evidence>
<keyword evidence="8 12" id="KW-0274">FAD</keyword>
<evidence type="ECO:0000256" key="2">
    <source>
        <dbReference type="ARBA" id="ARBA00004950"/>
    </source>
</evidence>
<dbReference type="EC" id="1.4.3.16" evidence="4 11"/>
<evidence type="ECO:0000313" key="16">
    <source>
        <dbReference type="Proteomes" id="UP000568839"/>
    </source>
</evidence>
<evidence type="ECO:0000256" key="1">
    <source>
        <dbReference type="ARBA" id="ARBA00001974"/>
    </source>
</evidence>
<evidence type="ECO:0000256" key="7">
    <source>
        <dbReference type="ARBA" id="ARBA00022642"/>
    </source>
</evidence>
<evidence type="ECO:0000256" key="5">
    <source>
        <dbReference type="ARBA" id="ARBA00021901"/>
    </source>
</evidence>
<dbReference type="GO" id="GO:0008734">
    <property type="term" value="F:L-aspartate oxidase activity"/>
    <property type="evidence" value="ECO:0007669"/>
    <property type="project" value="UniProtKB-UniRule"/>
</dbReference>
<dbReference type="InterPro" id="IPR005288">
    <property type="entry name" value="NadB"/>
</dbReference>
<dbReference type="Proteomes" id="UP000568839">
    <property type="component" value="Unassembled WGS sequence"/>
</dbReference>
<dbReference type="Gene3D" id="3.90.700.10">
    <property type="entry name" value="Succinate dehydrogenase/fumarate reductase flavoprotein, catalytic domain"/>
    <property type="match status" value="1"/>
</dbReference>
<reference evidence="15 16" key="1">
    <citation type="submission" date="2020-08" db="EMBL/GenBank/DDBJ databases">
        <title>Genomic Encyclopedia of Type Strains, Phase IV (KMG-IV): sequencing the most valuable type-strain genomes for metagenomic binning, comparative biology and taxonomic classification.</title>
        <authorList>
            <person name="Goeker M."/>
        </authorList>
    </citation>
    <scope>NUCLEOTIDE SEQUENCE [LARGE SCALE GENOMIC DNA]</scope>
    <source>
        <strain evidence="15 16">DSM 21769</strain>
    </source>
</reference>
<dbReference type="PRINTS" id="PR00368">
    <property type="entry name" value="FADPNR"/>
</dbReference>
<dbReference type="Pfam" id="PF02910">
    <property type="entry name" value="Succ_DH_flav_C"/>
    <property type="match status" value="1"/>
</dbReference>
<dbReference type="EMBL" id="JACHHJ010000002">
    <property type="protein sequence ID" value="MBB6450074.1"/>
    <property type="molecule type" value="Genomic_DNA"/>
</dbReference>
<evidence type="ECO:0000256" key="8">
    <source>
        <dbReference type="ARBA" id="ARBA00022827"/>
    </source>
</evidence>
<dbReference type="GO" id="GO:0005737">
    <property type="term" value="C:cytoplasm"/>
    <property type="evidence" value="ECO:0007669"/>
    <property type="project" value="UniProtKB-SubCell"/>
</dbReference>
<evidence type="ECO:0000256" key="3">
    <source>
        <dbReference type="ARBA" id="ARBA00008562"/>
    </source>
</evidence>
<dbReference type="RefSeq" id="WP_184403994.1">
    <property type="nucleotide sequence ID" value="NZ_JACHHJ010000002.1"/>
</dbReference>
<dbReference type="SUPFAM" id="SSF46977">
    <property type="entry name" value="Succinate dehydrogenase/fumarate reductase flavoprotein C-terminal domain"/>
    <property type="match status" value="1"/>
</dbReference>
<evidence type="ECO:0000313" key="15">
    <source>
        <dbReference type="EMBL" id="MBB6450074.1"/>
    </source>
</evidence>
<dbReference type="SUPFAM" id="SSF56425">
    <property type="entry name" value="Succinate dehydrogenase/fumarate reductase flavoprotein, catalytic domain"/>
    <property type="match status" value="1"/>
</dbReference>
<dbReference type="InterPro" id="IPR027477">
    <property type="entry name" value="Succ_DH/fumarate_Rdtase_cat_sf"/>
</dbReference>
<dbReference type="Pfam" id="PF00890">
    <property type="entry name" value="FAD_binding_2"/>
    <property type="match status" value="1"/>
</dbReference>
<comment type="pathway">
    <text evidence="2 12">Cofactor biosynthesis; NAD(+) biosynthesis; iminoaspartate from L-aspartate (oxidase route): step 1/1.</text>
</comment>
<dbReference type="InterPro" id="IPR036188">
    <property type="entry name" value="FAD/NAD-bd_sf"/>
</dbReference>